<dbReference type="STRING" id="1121325.SAMN04515677_101201"/>
<dbReference type="AlphaFoldDB" id="A0A1G9IEC2"/>
<keyword evidence="3" id="KW-1185">Reference proteome</keyword>
<dbReference type="Pfam" id="PF02342">
    <property type="entry name" value="TerD"/>
    <property type="match status" value="1"/>
</dbReference>
<dbReference type="InterPro" id="IPR003325">
    <property type="entry name" value="TerD"/>
</dbReference>
<accession>A0A1G9IEC2</accession>
<evidence type="ECO:0000313" key="3">
    <source>
        <dbReference type="Proteomes" id="UP000199068"/>
    </source>
</evidence>
<reference evidence="2 3" key="1">
    <citation type="submission" date="2016-10" db="EMBL/GenBank/DDBJ databases">
        <authorList>
            <person name="de Groot N.N."/>
        </authorList>
    </citation>
    <scope>NUCLEOTIDE SEQUENCE [LARGE SCALE GENOMIC DNA]</scope>
    <source>
        <strain evidence="2 3">DSM 797</strain>
    </source>
</reference>
<dbReference type="PANTHER" id="PTHR32097:SF17">
    <property type="entry name" value="CAMP-BINDING PROTEIN 1-RELATED"/>
    <property type="match status" value="1"/>
</dbReference>
<organism evidence="2 3">
    <name type="scientific">Romboutsia lituseburensis DSM 797</name>
    <dbReference type="NCBI Taxonomy" id="1121325"/>
    <lineage>
        <taxon>Bacteria</taxon>
        <taxon>Bacillati</taxon>
        <taxon>Bacillota</taxon>
        <taxon>Clostridia</taxon>
        <taxon>Peptostreptococcales</taxon>
        <taxon>Peptostreptococcaceae</taxon>
        <taxon>Romboutsia</taxon>
    </lineage>
</organism>
<gene>
    <name evidence="2" type="ORF">SAMN04515677_101201</name>
</gene>
<dbReference type="RefSeq" id="WP_092721986.1">
    <property type="nucleotide sequence ID" value="NZ_FNGW01000001.1"/>
</dbReference>
<dbReference type="InterPro" id="IPR051324">
    <property type="entry name" value="Stress/Tellurium_Resist"/>
</dbReference>
<evidence type="ECO:0000313" key="2">
    <source>
        <dbReference type="EMBL" id="SDL23194.1"/>
    </source>
</evidence>
<dbReference type="PANTHER" id="PTHR32097">
    <property type="entry name" value="CAMP-BINDING PROTEIN 1-RELATED"/>
    <property type="match status" value="1"/>
</dbReference>
<name>A0A1G9IEC2_9FIRM</name>
<proteinExistence type="predicted"/>
<dbReference type="EMBL" id="FNGW01000001">
    <property type="protein sequence ID" value="SDL23194.1"/>
    <property type="molecule type" value="Genomic_DNA"/>
</dbReference>
<dbReference type="CDD" id="cd06974">
    <property type="entry name" value="TerD_like"/>
    <property type="match status" value="1"/>
</dbReference>
<dbReference type="Gene3D" id="2.60.60.30">
    <property type="entry name" value="sav2460 like domains"/>
    <property type="match status" value="1"/>
</dbReference>
<protein>
    <submittedName>
        <fullName evidence="2">Tellurium resistance protein TerD</fullName>
    </submittedName>
</protein>
<dbReference type="Proteomes" id="UP000199068">
    <property type="component" value="Unassembled WGS sequence"/>
</dbReference>
<sequence>MSLLNLQKNDILDLTKKDPSLDNIVLAAGWDVVKKGFFSFGSADMDLDLSALLLNEDGRLIGEEGIIYFNNQRGRGIFLHGDNRTGEGDGDDEKISITLSNLPENCKKVMFSVNIYQAKERRQDFSKVKNAYVRILNSDKGNIEICRYNLSEDGQNATSLIFAELYKIGSDWNFRAVGELLQGNLTTLINKYK</sequence>
<feature type="domain" description="TerD" evidence="1">
    <location>
        <begin position="4"/>
        <end position="192"/>
    </location>
</feature>
<evidence type="ECO:0000259" key="1">
    <source>
        <dbReference type="Pfam" id="PF02342"/>
    </source>
</evidence>